<dbReference type="AlphaFoldDB" id="A0A917Q0K4"/>
<evidence type="ECO:0000313" key="2">
    <source>
        <dbReference type="Proteomes" id="UP000658382"/>
    </source>
</evidence>
<gene>
    <name evidence="1" type="ORF">GCM10007063_27630</name>
</gene>
<dbReference type="GO" id="GO:0000287">
    <property type="term" value="F:magnesium ion binding"/>
    <property type="evidence" value="ECO:0007669"/>
    <property type="project" value="TreeGrafter"/>
</dbReference>
<dbReference type="InterPro" id="IPR023214">
    <property type="entry name" value="HAD_sf"/>
</dbReference>
<dbReference type="SFLD" id="SFLDS00003">
    <property type="entry name" value="Haloacid_Dehalogenase"/>
    <property type="match status" value="1"/>
</dbReference>
<dbReference type="Gene3D" id="3.40.50.1000">
    <property type="entry name" value="HAD superfamily/HAD-like"/>
    <property type="match status" value="1"/>
</dbReference>
<dbReference type="Pfam" id="PF08282">
    <property type="entry name" value="Hydrolase_3"/>
    <property type="match status" value="1"/>
</dbReference>
<dbReference type="SFLD" id="SFLDG01144">
    <property type="entry name" value="C2.B.4:_PGP_Like"/>
    <property type="match status" value="1"/>
</dbReference>
<dbReference type="PANTHER" id="PTHR10000:SF55">
    <property type="entry name" value="5-AMINO-6-(5-PHOSPHO-D-RIBITYLAMINO)URACIL PHOSPHATASE YCSE"/>
    <property type="match status" value="1"/>
</dbReference>
<dbReference type="PROSITE" id="PS01228">
    <property type="entry name" value="COF_1"/>
    <property type="match status" value="1"/>
</dbReference>
<reference evidence="1" key="2">
    <citation type="submission" date="2020-09" db="EMBL/GenBank/DDBJ databases">
        <authorList>
            <person name="Sun Q."/>
            <person name="Ohkuma M."/>
        </authorList>
    </citation>
    <scope>NUCLEOTIDE SEQUENCE</scope>
    <source>
        <strain evidence="1">JCM 12580</strain>
    </source>
</reference>
<dbReference type="Proteomes" id="UP000658382">
    <property type="component" value="Unassembled WGS sequence"/>
</dbReference>
<protein>
    <submittedName>
        <fullName evidence="1">Haloacid dehalogenase</fullName>
    </submittedName>
</protein>
<dbReference type="InterPro" id="IPR036412">
    <property type="entry name" value="HAD-like_sf"/>
</dbReference>
<dbReference type="PANTHER" id="PTHR10000">
    <property type="entry name" value="PHOSPHOSERINE PHOSPHATASE"/>
    <property type="match status" value="1"/>
</dbReference>
<dbReference type="Gene3D" id="3.30.1240.10">
    <property type="match status" value="1"/>
</dbReference>
<dbReference type="EMBL" id="BMNQ01000050">
    <property type="protein sequence ID" value="GGK03755.1"/>
    <property type="molecule type" value="Genomic_DNA"/>
</dbReference>
<dbReference type="SUPFAM" id="SSF56784">
    <property type="entry name" value="HAD-like"/>
    <property type="match status" value="1"/>
</dbReference>
<name>A0A917Q0K4_9BACI</name>
<dbReference type="InterPro" id="IPR000150">
    <property type="entry name" value="Cof"/>
</dbReference>
<sequence length="280" mass="31326">MTLVAIDLDGTLLSDNGTISVENKHAIYDAQQHNHMIVISSGRSLHDTREILKQAEIECPIITGNGGLAYVSGNILQQLVIPTEKRIAIMNTIEQYGLYYEIYTNQGVLMMEKGDAIFRREIDQFEQHSDKAYARGKVNVQYAQHGLVYVSDFHTVDFSGLDPYKIFVMSFKSESLQALRSELTNMEDISLTTSGKEKLEIAHGQASKGNALEFIAEYFNVPLQDTCAIGDNLNDISMFNVAGTRIAMENAEQEVKEHADFITKHHNDHGVAHALRAYVL</sequence>
<reference evidence="1" key="1">
    <citation type="journal article" date="2014" name="Int. J. Syst. Evol. Microbiol.">
        <title>Complete genome sequence of Corynebacterium casei LMG S-19264T (=DSM 44701T), isolated from a smear-ripened cheese.</title>
        <authorList>
            <consortium name="US DOE Joint Genome Institute (JGI-PGF)"/>
            <person name="Walter F."/>
            <person name="Albersmeier A."/>
            <person name="Kalinowski J."/>
            <person name="Ruckert C."/>
        </authorList>
    </citation>
    <scope>NUCLEOTIDE SEQUENCE</scope>
    <source>
        <strain evidence="1">JCM 12580</strain>
    </source>
</reference>
<comment type="caution">
    <text evidence="1">The sequence shown here is derived from an EMBL/GenBank/DDBJ whole genome shotgun (WGS) entry which is preliminary data.</text>
</comment>
<dbReference type="NCBIfam" id="TIGR01484">
    <property type="entry name" value="HAD-SF-IIB"/>
    <property type="match status" value="1"/>
</dbReference>
<evidence type="ECO:0000313" key="1">
    <source>
        <dbReference type="EMBL" id="GGK03755.1"/>
    </source>
</evidence>
<keyword evidence="2" id="KW-1185">Reference proteome</keyword>
<dbReference type="NCBIfam" id="TIGR00099">
    <property type="entry name" value="Cof-subfamily"/>
    <property type="match status" value="1"/>
</dbReference>
<organism evidence="1 2">
    <name type="scientific">Lentibacillus kapialis</name>
    <dbReference type="NCBI Taxonomy" id="340214"/>
    <lineage>
        <taxon>Bacteria</taxon>
        <taxon>Bacillati</taxon>
        <taxon>Bacillota</taxon>
        <taxon>Bacilli</taxon>
        <taxon>Bacillales</taxon>
        <taxon>Bacillaceae</taxon>
        <taxon>Lentibacillus</taxon>
    </lineage>
</organism>
<proteinExistence type="predicted"/>
<dbReference type="RefSeq" id="WP_188633695.1">
    <property type="nucleotide sequence ID" value="NZ_BMNQ01000050.1"/>
</dbReference>
<dbReference type="CDD" id="cd07516">
    <property type="entry name" value="HAD_Pase"/>
    <property type="match status" value="1"/>
</dbReference>
<dbReference type="InterPro" id="IPR006379">
    <property type="entry name" value="HAD-SF_hydro_IIB"/>
</dbReference>
<dbReference type="SFLD" id="SFLDG01140">
    <property type="entry name" value="C2.B:_Phosphomannomutase_and_P"/>
    <property type="match status" value="1"/>
</dbReference>
<accession>A0A917Q0K4</accession>
<dbReference type="GO" id="GO:0005829">
    <property type="term" value="C:cytosol"/>
    <property type="evidence" value="ECO:0007669"/>
    <property type="project" value="TreeGrafter"/>
</dbReference>
<dbReference type="GO" id="GO:0016791">
    <property type="term" value="F:phosphatase activity"/>
    <property type="evidence" value="ECO:0007669"/>
    <property type="project" value="TreeGrafter"/>
</dbReference>